<reference evidence="1" key="1">
    <citation type="submission" date="2021-03" db="EMBL/GenBank/DDBJ databases">
        <authorList>
            <consortium name="DOE Joint Genome Institute"/>
            <person name="Ahrendt S."/>
            <person name="Looney B.P."/>
            <person name="Miyauchi S."/>
            <person name="Morin E."/>
            <person name="Drula E."/>
            <person name="Courty P.E."/>
            <person name="Chicoki N."/>
            <person name="Fauchery L."/>
            <person name="Kohler A."/>
            <person name="Kuo A."/>
            <person name="Labutti K."/>
            <person name="Pangilinan J."/>
            <person name="Lipzen A."/>
            <person name="Riley R."/>
            <person name="Andreopoulos W."/>
            <person name="He G."/>
            <person name="Johnson J."/>
            <person name="Barry K.W."/>
            <person name="Grigoriev I.V."/>
            <person name="Nagy L."/>
            <person name="Hibbett D."/>
            <person name="Henrissat B."/>
            <person name="Matheny P.B."/>
            <person name="Labbe J."/>
            <person name="Martin F."/>
        </authorList>
    </citation>
    <scope>NUCLEOTIDE SEQUENCE</scope>
    <source>
        <strain evidence="1">HHB10654</strain>
    </source>
</reference>
<reference evidence="1" key="2">
    <citation type="journal article" date="2022" name="New Phytol.">
        <title>Evolutionary transition to the ectomycorrhizal habit in the genomes of a hyperdiverse lineage of mushroom-forming fungi.</title>
        <authorList>
            <person name="Looney B."/>
            <person name="Miyauchi S."/>
            <person name="Morin E."/>
            <person name="Drula E."/>
            <person name="Courty P.E."/>
            <person name="Kohler A."/>
            <person name="Kuo A."/>
            <person name="LaButti K."/>
            <person name="Pangilinan J."/>
            <person name="Lipzen A."/>
            <person name="Riley R."/>
            <person name="Andreopoulos W."/>
            <person name="He G."/>
            <person name="Johnson J."/>
            <person name="Nolan M."/>
            <person name="Tritt A."/>
            <person name="Barry K.W."/>
            <person name="Grigoriev I.V."/>
            <person name="Nagy L.G."/>
            <person name="Hibbett D."/>
            <person name="Henrissat B."/>
            <person name="Matheny P.B."/>
            <person name="Labbe J."/>
            <person name="Martin F.M."/>
        </authorList>
    </citation>
    <scope>NUCLEOTIDE SEQUENCE</scope>
    <source>
        <strain evidence="1">HHB10654</strain>
    </source>
</reference>
<name>A0ACB8T8M6_9AGAM</name>
<evidence type="ECO:0000313" key="2">
    <source>
        <dbReference type="Proteomes" id="UP000814140"/>
    </source>
</evidence>
<dbReference type="Proteomes" id="UP000814140">
    <property type="component" value="Unassembled WGS sequence"/>
</dbReference>
<protein>
    <submittedName>
        <fullName evidence="1">Uncharacterized protein</fullName>
    </submittedName>
</protein>
<keyword evidence="2" id="KW-1185">Reference proteome</keyword>
<comment type="caution">
    <text evidence="1">The sequence shown here is derived from an EMBL/GenBank/DDBJ whole genome shotgun (WGS) entry which is preliminary data.</text>
</comment>
<gene>
    <name evidence="1" type="ORF">BV25DRAFT_205432</name>
</gene>
<evidence type="ECO:0000313" key="1">
    <source>
        <dbReference type="EMBL" id="KAI0064908.1"/>
    </source>
</evidence>
<organism evidence="1 2">
    <name type="scientific">Artomyces pyxidatus</name>
    <dbReference type="NCBI Taxonomy" id="48021"/>
    <lineage>
        <taxon>Eukaryota</taxon>
        <taxon>Fungi</taxon>
        <taxon>Dikarya</taxon>
        <taxon>Basidiomycota</taxon>
        <taxon>Agaricomycotina</taxon>
        <taxon>Agaricomycetes</taxon>
        <taxon>Russulales</taxon>
        <taxon>Auriscalpiaceae</taxon>
        <taxon>Artomyces</taxon>
    </lineage>
</organism>
<proteinExistence type="predicted"/>
<sequence>MYARSSNPVHTAVETCHFPTFRIRGARPQLLRPVSPSDASVCRSLSSAQGQTVALRQTSPTFSRVYAAGYSIVPSLAALFFTMSGPSLTEDGKRSLLVLLHLLISHSAAHQFHTLTVQERLGYRTVGLHRRCFRPMVCQLCNAGIFENSRRCRQPVHSSCPGSYVPVAGIVTGRRALSRQALLPINRLRT</sequence>
<dbReference type="EMBL" id="MU277197">
    <property type="protein sequence ID" value="KAI0064908.1"/>
    <property type="molecule type" value="Genomic_DNA"/>
</dbReference>
<accession>A0ACB8T8M6</accession>